<evidence type="ECO:0000256" key="3">
    <source>
        <dbReference type="ARBA" id="ARBA00022475"/>
    </source>
</evidence>
<dbReference type="Proteomes" id="UP000426857">
    <property type="component" value="Chromosome"/>
</dbReference>
<reference evidence="8 9" key="1">
    <citation type="submission" date="2019-11" db="EMBL/GenBank/DDBJ databases">
        <title>FDA dAtabase for Regulatory Grade micrObial Sequences (FDA-ARGOS): Supporting development and validation of Infectious Disease Dx tests.</title>
        <authorList>
            <person name="Kerrigan L."/>
            <person name="Long C."/>
            <person name="Tallon L."/>
            <person name="Sadzewicz L."/>
            <person name="Vavikolanu K."/>
            <person name="Mehta A."/>
            <person name="Aluvathingal J."/>
            <person name="Nadendla S."/>
            <person name="Yan Y."/>
            <person name="Sichtig H."/>
        </authorList>
    </citation>
    <scope>NUCLEOTIDE SEQUENCE [LARGE SCALE GENOMIC DNA]</scope>
    <source>
        <strain evidence="8 9">FDAARGOS_674</strain>
    </source>
</reference>
<feature type="transmembrane region" description="Helical" evidence="7">
    <location>
        <begin position="154"/>
        <end position="172"/>
    </location>
</feature>
<evidence type="ECO:0000256" key="6">
    <source>
        <dbReference type="ARBA" id="ARBA00023136"/>
    </source>
</evidence>
<comment type="similarity">
    <text evidence="2">Belongs to the UPF0719 family.</text>
</comment>
<evidence type="ECO:0000256" key="4">
    <source>
        <dbReference type="ARBA" id="ARBA00022692"/>
    </source>
</evidence>
<proteinExistence type="inferred from homology"/>
<dbReference type="AlphaFoldDB" id="A0A6B8TS87"/>
<keyword evidence="3" id="KW-1003">Cell membrane</keyword>
<comment type="subcellular location">
    <subcellularLocation>
        <location evidence="1">Cell membrane</location>
        <topology evidence="1">Multi-pass membrane protein</topology>
    </subcellularLocation>
</comment>
<dbReference type="GO" id="GO:0005886">
    <property type="term" value="C:plasma membrane"/>
    <property type="evidence" value="ECO:0007669"/>
    <property type="project" value="UniProtKB-SubCell"/>
</dbReference>
<gene>
    <name evidence="8" type="ORF">FOB82_04060</name>
</gene>
<feature type="transmembrane region" description="Helical" evidence="7">
    <location>
        <begin position="45"/>
        <end position="65"/>
    </location>
</feature>
<evidence type="ECO:0000313" key="8">
    <source>
        <dbReference type="EMBL" id="QGS34240.1"/>
    </source>
</evidence>
<keyword evidence="6 7" id="KW-0472">Membrane</keyword>
<evidence type="ECO:0000256" key="7">
    <source>
        <dbReference type="SAM" id="Phobius"/>
    </source>
</evidence>
<dbReference type="RefSeq" id="WP_155868168.1">
    <property type="nucleotide sequence ID" value="NZ_CP046322.1"/>
</dbReference>
<accession>A0A6B8TS87</accession>
<name>A0A6B8TS87_9CORY</name>
<dbReference type="KEGG" id="cxe:FOB82_04060"/>
<dbReference type="EMBL" id="CP046322">
    <property type="protein sequence ID" value="QGS34240.1"/>
    <property type="molecule type" value="Genomic_DNA"/>
</dbReference>
<keyword evidence="4 7" id="KW-0812">Transmembrane</keyword>
<keyword evidence="5 7" id="KW-1133">Transmembrane helix</keyword>
<sequence length="173" mass="17867">MTAIAQDSGHDSAHELGHAPGFFTAQDVVAPTLADQLAVGVPATVAYFAAGILVLVVGFVVLDLLTPGKLRELVFVENRAGAATLAAAQQIALGMIIFSVIRASDDRLWVGISETLIYGAIGIAAQALALLVLEALVPGRFRDVVMDAKLRPRAAMAGVTLVVIGLINAVALS</sequence>
<feature type="transmembrane region" description="Helical" evidence="7">
    <location>
        <begin position="115"/>
        <end position="133"/>
    </location>
</feature>
<feature type="transmembrane region" description="Helical" evidence="7">
    <location>
        <begin position="85"/>
        <end position="103"/>
    </location>
</feature>
<dbReference type="InterPro" id="IPR007140">
    <property type="entry name" value="DUF350"/>
</dbReference>
<evidence type="ECO:0000256" key="5">
    <source>
        <dbReference type="ARBA" id="ARBA00022989"/>
    </source>
</evidence>
<organism evidence="8 9">
    <name type="scientific">Corynebacterium xerosis</name>
    <dbReference type="NCBI Taxonomy" id="1725"/>
    <lineage>
        <taxon>Bacteria</taxon>
        <taxon>Bacillati</taxon>
        <taxon>Actinomycetota</taxon>
        <taxon>Actinomycetes</taxon>
        <taxon>Mycobacteriales</taxon>
        <taxon>Corynebacteriaceae</taxon>
        <taxon>Corynebacterium</taxon>
    </lineage>
</organism>
<evidence type="ECO:0000256" key="2">
    <source>
        <dbReference type="ARBA" id="ARBA00005779"/>
    </source>
</evidence>
<evidence type="ECO:0000256" key="1">
    <source>
        <dbReference type="ARBA" id="ARBA00004651"/>
    </source>
</evidence>
<dbReference type="Pfam" id="PF03994">
    <property type="entry name" value="DUF350"/>
    <property type="match status" value="1"/>
</dbReference>
<protein>
    <submittedName>
        <fullName evidence="8">DUF350 domain-containing protein</fullName>
    </submittedName>
</protein>
<evidence type="ECO:0000313" key="9">
    <source>
        <dbReference type="Proteomes" id="UP000426857"/>
    </source>
</evidence>